<dbReference type="AlphaFoldDB" id="A0A8H4IX72"/>
<sequence>MLLGVTESLCQLKWRHFWLESRQLAELEAFDAASRGPWGALVFPFKTRFKSYIALLGAAIMVATLAMEPLAQQIVSFETCYRSAPLEKHRGERSGVNVSQAFDLGTPFEDPIEPFRAAPEMQGAFFDGIFNVRRLMPTTCLTGNCTWPKFLSLGICSFCEGVTDDYAYNDGPCDGWSSPCVKRNYTGINTAFNLSNDHPYTATLHNGSGNTLVRTGGKQAVNVNDTGNFGDTGTMVSFVLGRFNDYTVNGDVMKNTPELTRCNITWCAKLYQKFTYENTTESYMPYDYTGYKLPLTRKKVDPESETVVYTIDPAAKENLPDTDLDKIYDETFKQNNDEKIFEVNKNDYVVLSRFLGDMLGFHLRDTDYDPAQRFPHLIGRALLLKHKIPAVFDMVANGMSIPVQQYPDNRNRSNQHFVDAIAMEAKTCIHIWKRWFIVPGALNEAPSWKSATLPLLFHGLDGWDEYNDDEVKMMLARAKGMLTKLEENEEGNLKFVKV</sequence>
<organism evidence="1 2">
    <name type="scientific">Botryosphaeria dothidea</name>
    <dbReference type="NCBI Taxonomy" id="55169"/>
    <lineage>
        <taxon>Eukaryota</taxon>
        <taxon>Fungi</taxon>
        <taxon>Dikarya</taxon>
        <taxon>Ascomycota</taxon>
        <taxon>Pezizomycotina</taxon>
        <taxon>Dothideomycetes</taxon>
        <taxon>Dothideomycetes incertae sedis</taxon>
        <taxon>Botryosphaeriales</taxon>
        <taxon>Botryosphaeriaceae</taxon>
        <taxon>Botryosphaeria</taxon>
    </lineage>
</organism>
<dbReference type="PANTHER" id="PTHR35394:SF5">
    <property type="entry name" value="DUF3176 DOMAIN-CONTAINING PROTEIN"/>
    <property type="match status" value="1"/>
</dbReference>
<dbReference type="InterPro" id="IPR021514">
    <property type="entry name" value="DUF3176"/>
</dbReference>
<protein>
    <submittedName>
        <fullName evidence="1">Uncharacterized protein</fullName>
    </submittedName>
</protein>
<accession>A0A8H4IX72</accession>
<dbReference type="PANTHER" id="PTHR35394">
    <property type="entry name" value="DUF3176 DOMAIN-CONTAINING PROTEIN"/>
    <property type="match status" value="1"/>
</dbReference>
<name>A0A8H4IX72_9PEZI</name>
<proteinExistence type="predicted"/>
<dbReference type="OrthoDB" id="5242705at2759"/>
<comment type="caution">
    <text evidence="1">The sequence shown here is derived from an EMBL/GenBank/DDBJ whole genome shotgun (WGS) entry which is preliminary data.</text>
</comment>
<keyword evidence="2" id="KW-1185">Reference proteome</keyword>
<dbReference type="EMBL" id="WWBZ02000022">
    <property type="protein sequence ID" value="KAF4307987.1"/>
    <property type="molecule type" value="Genomic_DNA"/>
</dbReference>
<evidence type="ECO:0000313" key="1">
    <source>
        <dbReference type="EMBL" id="KAF4307987.1"/>
    </source>
</evidence>
<evidence type="ECO:0000313" key="2">
    <source>
        <dbReference type="Proteomes" id="UP000572817"/>
    </source>
</evidence>
<reference evidence="1" key="1">
    <citation type="submission" date="2020-04" db="EMBL/GenBank/DDBJ databases">
        <title>Genome Assembly and Annotation of Botryosphaeria dothidea sdau 11-99, a Latent Pathogen of Apple Fruit Ring Rot in China.</title>
        <authorList>
            <person name="Yu C."/>
            <person name="Diao Y."/>
            <person name="Lu Q."/>
            <person name="Zhao J."/>
            <person name="Cui S."/>
            <person name="Peng C."/>
            <person name="He B."/>
            <person name="Liu H."/>
        </authorList>
    </citation>
    <scope>NUCLEOTIDE SEQUENCE [LARGE SCALE GENOMIC DNA]</scope>
    <source>
        <strain evidence="1">Sdau11-99</strain>
    </source>
</reference>
<dbReference type="Proteomes" id="UP000572817">
    <property type="component" value="Unassembled WGS sequence"/>
</dbReference>
<gene>
    <name evidence="1" type="ORF">GTA08_BOTSDO04686</name>
</gene>
<dbReference type="Pfam" id="PF11374">
    <property type="entry name" value="DUF3176"/>
    <property type="match status" value="1"/>
</dbReference>